<proteinExistence type="predicted"/>
<keyword evidence="2" id="KW-1185">Reference proteome</keyword>
<dbReference type="RefSeq" id="WP_157591110.1">
    <property type="nucleotide sequence ID" value="NZ_WPIN01000039.1"/>
</dbReference>
<gene>
    <name evidence="1" type="ORF">GO755_40290</name>
</gene>
<name>A0A7K1SRI1_9BACT</name>
<evidence type="ECO:0000313" key="1">
    <source>
        <dbReference type="EMBL" id="MVM36313.1"/>
    </source>
</evidence>
<accession>A0A7K1SRI1</accession>
<dbReference type="AlphaFoldDB" id="A0A7K1SRI1"/>
<sequence length="189" mass="21253">MVDTTLLQRGHLVELIHSGEQAIVCRAYETFVQLPQALSGQPVASYEEWLAQEEPELLSAWDKALPWYHCMELGAGWKPLTTCQSNLVEIQPTQINRQRYPFTYYAELVTVDPIDEGALRLVFKAQSAGWLGTPSINSISVFIEQPTVTPCVGDTIYGNYDYSVVSSGGILFPYQRFGHLLIQDWPIAQ</sequence>
<evidence type="ECO:0000313" key="2">
    <source>
        <dbReference type="Proteomes" id="UP000436006"/>
    </source>
</evidence>
<protein>
    <submittedName>
        <fullName evidence="1">Uncharacterized protein</fullName>
    </submittedName>
</protein>
<dbReference type="EMBL" id="WPIN01000039">
    <property type="protein sequence ID" value="MVM36313.1"/>
    <property type="molecule type" value="Genomic_DNA"/>
</dbReference>
<dbReference type="Proteomes" id="UP000436006">
    <property type="component" value="Unassembled WGS sequence"/>
</dbReference>
<comment type="caution">
    <text evidence="1">The sequence shown here is derived from an EMBL/GenBank/DDBJ whole genome shotgun (WGS) entry which is preliminary data.</text>
</comment>
<organism evidence="1 2">
    <name type="scientific">Spirosoma arboris</name>
    <dbReference type="NCBI Taxonomy" id="2682092"/>
    <lineage>
        <taxon>Bacteria</taxon>
        <taxon>Pseudomonadati</taxon>
        <taxon>Bacteroidota</taxon>
        <taxon>Cytophagia</taxon>
        <taxon>Cytophagales</taxon>
        <taxon>Cytophagaceae</taxon>
        <taxon>Spirosoma</taxon>
    </lineage>
</organism>
<reference evidence="1 2" key="1">
    <citation type="submission" date="2019-12" db="EMBL/GenBank/DDBJ databases">
        <title>Spirosoma sp. HMF4905 genome sequencing and assembly.</title>
        <authorList>
            <person name="Kang H."/>
            <person name="Cha I."/>
            <person name="Kim H."/>
            <person name="Joh K."/>
        </authorList>
    </citation>
    <scope>NUCLEOTIDE SEQUENCE [LARGE SCALE GENOMIC DNA]</scope>
    <source>
        <strain evidence="1 2">HMF4905</strain>
    </source>
</reference>